<sequence length="132" mass="14950">MLPITSFTSQKTVDDLTDLASLFSKRVIKCKDSPGFVVNRLLCPMINAAHRLVDEGVVDDYRLVDEVIKDCLGWKMGPFEVSDFVGLQSLENIIREMENQLPKGVIVESQVLKEAMIRQLNTGNGFYERRSQ</sequence>
<protein>
    <recommendedName>
        <fullName evidence="2">3-hydroxyacyl-CoA dehydrogenase C-terminal domain-containing protein</fullName>
    </recommendedName>
</protein>
<dbReference type="InterPro" id="IPR006108">
    <property type="entry name" value="3HC_DH_C"/>
</dbReference>
<dbReference type="GO" id="GO:0016616">
    <property type="term" value="F:oxidoreductase activity, acting on the CH-OH group of donors, NAD or NADP as acceptor"/>
    <property type="evidence" value="ECO:0007669"/>
    <property type="project" value="InterPro"/>
</dbReference>
<dbReference type="Gene3D" id="1.10.1040.10">
    <property type="entry name" value="N-(1-d-carboxylethyl)-l-norvaline Dehydrogenase, domain 2"/>
    <property type="match status" value="1"/>
</dbReference>
<reference evidence="3" key="1">
    <citation type="submission" date="2020-09" db="EMBL/GenBank/DDBJ databases">
        <authorList>
            <person name="Kikuchi T."/>
        </authorList>
    </citation>
    <scope>NUCLEOTIDE SEQUENCE</scope>
    <source>
        <strain evidence="3">SH1</strain>
    </source>
</reference>
<evidence type="ECO:0000313" key="3">
    <source>
        <dbReference type="EMBL" id="CAD5212714.1"/>
    </source>
</evidence>
<organism evidence="3 4">
    <name type="scientific">Bursaphelenchus okinawaensis</name>
    <dbReference type="NCBI Taxonomy" id="465554"/>
    <lineage>
        <taxon>Eukaryota</taxon>
        <taxon>Metazoa</taxon>
        <taxon>Ecdysozoa</taxon>
        <taxon>Nematoda</taxon>
        <taxon>Chromadorea</taxon>
        <taxon>Rhabditida</taxon>
        <taxon>Tylenchina</taxon>
        <taxon>Tylenchomorpha</taxon>
        <taxon>Aphelenchoidea</taxon>
        <taxon>Aphelenchoididae</taxon>
        <taxon>Bursaphelenchus</taxon>
    </lineage>
</organism>
<dbReference type="OrthoDB" id="5958943at2759"/>
<dbReference type="Proteomes" id="UP000783686">
    <property type="component" value="Unassembled WGS sequence"/>
</dbReference>
<proteinExistence type="inferred from homology"/>
<dbReference type="InterPro" id="IPR008927">
    <property type="entry name" value="6-PGluconate_DH-like_C_sf"/>
</dbReference>
<dbReference type="PANTHER" id="PTHR48075">
    <property type="entry name" value="3-HYDROXYACYL-COA DEHYDROGENASE FAMILY PROTEIN"/>
    <property type="match status" value="1"/>
</dbReference>
<dbReference type="Pfam" id="PF00725">
    <property type="entry name" value="3HCDH"/>
    <property type="match status" value="1"/>
</dbReference>
<dbReference type="AlphaFoldDB" id="A0A811KB62"/>
<name>A0A811KB62_9BILA</name>
<dbReference type="PROSITE" id="PS00067">
    <property type="entry name" value="3HCDH"/>
    <property type="match status" value="1"/>
</dbReference>
<dbReference type="GO" id="GO:0006631">
    <property type="term" value="P:fatty acid metabolic process"/>
    <property type="evidence" value="ECO:0007669"/>
    <property type="project" value="InterPro"/>
</dbReference>
<comment type="caution">
    <text evidence="3">The sequence shown here is derived from an EMBL/GenBank/DDBJ whole genome shotgun (WGS) entry which is preliminary data.</text>
</comment>
<evidence type="ECO:0000256" key="1">
    <source>
        <dbReference type="ARBA" id="ARBA00009463"/>
    </source>
</evidence>
<keyword evidence="4" id="KW-1185">Reference proteome</keyword>
<dbReference type="Proteomes" id="UP000614601">
    <property type="component" value="Unassembled WGS sequence"/>
</dbReference>
<dbReference type="EMBL" id="CAJFDH010000002">
    <property type="protein sequence ID" value="CAD5212714.1"/>
    <property type="molecule type" value="Genomic_DNA"/>
</dbReference>
<dbReference type="InterPro" id="IPR006180">
    <property type="entry name" value="3-OHacyl-CoA_DH_CS"/>
</dbReference>
<gene>
    <name evidence="3" type="ORF">BOKJ2_LOCUS4515</name>
</gene>
<feature type="domain" description="3-hydroxyacyl-CoA dehydrogenase C-terminal" evidence="2">
    <location>
        <begin position="35"/>
        <end position="127"/>
    </location>
</feature>
<evidence type="ECO:0000313" key="4">
    <source>
        <dbReference type="Proteomes" id="UP000614601"/>
    </source>
</evidence>
<dbReference type="InterPro" id="IPR013328">
    <property type="entry name" value="6PGD_dom2"/>
</dbReference>
<accession>A0A811KB62</accession>
<evidence type="ECO:0000259" key="2">
    <source>
        <dbReference type="Pfam" id="PF00725"/>
    </source>
</evidence>
<comment type="similarity">
    <text evidence="1">Belongs to the 3-hydroxyacyl-CoA dehydrogenase family.</text>
</comment>
<dbReference type="SUPFAM" id="SSF48179">
    <property type="entry name" value="6-phosphogluconate dehydrogenase C-terminal domain-like"/>
    <property type="match status" value="1"/>
</dbReference>
<dbReference type="EMBL" id="CAJFCW020000002">
    <property type="protein sequence ID" value="CAG9097364.1"/>
    <property type="molecule type" value="Genomic_DNA"/>
</dbReference>
<dbReference type="PANTHER" id="PTHR48075:SF5">
    <property type="entry name" value="3-HYDROXYBUTYRYL-COA DEHYDROGENASE"/>
    <property type="match status" value="1"/>
</dbReference>